<dbReference type="Pfam" id="PF25589">
    <property type="entry name" value="DUF7935"/>
    <property type="match status" value="1"/>
</dbReference>
<evidence type="ECO:0000313" key="3">
    <source>
        <dbReference type="Proteomes" id="UP000192472"/>
    </source>
</evidence>
<keyword evidence="1" id="KW-1133">Transmembrane helix</keyword>
<sequence length="173" mass="20013">MEALTDFGKIILPAGAVLYAMFLTTRMFLNKEYEKRLIDIKIKNNDTVLPVRLQAYERICLFLERIAPKNLIVRLNIGEMTAGEFQQVLLHEIREEFGHNLSQQVYMSEESWNLVKNAMEEIIMLVNEASGELEQEAMSIDLARKVFEKVIEKQELGTDVALSFVKNEIQQVF</sequence>
<feature type="transmembrane region" description="Helical" evidence="1">
    <location>
        <begin position="12"/>
        <end position="29"/>
    </location>
</feature>
<accession>A0A1W2GJT0</accession>
<dbReference type="AlphaFoldDB" id="A0A1W2GJT0"/>
<dbReference type="RefSeq" id="WP_084373776.1">
    <property type="nucleotide sequence ID" value="NZ_FWYF01000003.1"/>
</dbReference>
<dbReference type="EMBL" id="FWYF01000003">
    <property type="protein sequence ID" value="SMD36915.1"/>
    <property type="molecule type" value="Genomic_DNA"/>
</dbReference>
<dbReference type="OrthoDB" id="1493032at2"/>
<gene>
    <name evidence="2" type="ORF">SAMN04488029_3141</name>
</gene>
<name>A0A1W2GJT0_REIFA</name>
<dbReference type="InterPro" id="IPR057695">
    <property type="entry name" value="DUF7935"/>
</dbReference>
<keyword evidence="1" id="KW-0812">Transmembrane</keyword>
<keyword evidence="3" id="KW-1185">Reference proteome</keyword>
<protein>
    <submittedName>
        <fullName evidence="2">Uncharacterized protein</fullName>
    </submittedName>
</protein>
<evidence type="ECO:0000313" key="2">
    <source>
        <dbReference type="EMBL" id="SMD36915.1"/>
    </source>
</evidence>
<reference evidence="2 3" key="1">
    <citation type="submission" date="2017-04" db="EMBL/GenBank/DDBJ databases">
        <authorList>
            <person name="Afonso C.L."/>
            <person name="Miller P.J."/>
            <person name="Scott M.A."/>
            <person name="Spackman E."/>
            <person name="Goraichik I."/>
            <person name="Dimitrov K.M."/>
            <person name="Suarez D.L."/>
            <person name="Swayne D.E."/>
        </authorList>
    </citation>
    <scope>NUCLEOTIDE SEQUENCE [LARGE SCALE GENOMIC DNA]</scope>
    <source>
        <strain evidence="2 3">DSM 26133</strain>
    </source>
</reference>
<organism evidence="2 3">
    <name type="scientific">Reichenbachiella faecimaris</name>
    <dbReference type="NCBI Taxonomy" id="692418"/>
    <lineage>
        <taxon>Bacteria</taxon>
        <taxon>Pseudomonadati</taxon>
        <taxon>Bacteroidota</taxon>
        <taxon>Cytophagia</taxon>
        <taxon>Cytophagales</taxon>
        <taxon>Reichenbachiellaceae</taxon>
        <taxon>Reichenbachiella</taxon>
    </lineage>
</organism>
<keyword evidence="1" id="KW-0472">Membrane</keyword>
<proteinExistence type="predicted"/>
<dbReference type="STRING" id="692418.SAMN04488029_3141"/>
<evidence type="ECO:0000256" key="1">
    <source>
        <dbReference type="SAM" id="Phobius"/>
    </source>
</evidence>
<dbReference type="Proteomes" id="UP000192472">
    <property type="component" value="Unassembled WGS sequence"/>
</dbReference>